<dbReference type="EC" id="3.4.21.107" evidence="4"/>
<dbReference type="PANTHER" id="PTHR42837:SF2">
    <property type="entry name" value="MEMBRANE METALLOPROTEASE ARASP2, CHLOROPLASTIC-RELATED"/>
    <property type="match status" value="1"/>
</dbReference>
<dbReference type="OrthoDB" id="9812068at2"/>
<dbReference type="PANTHER" id="PTHR42837">
    <property type="entry name" value="REGULATOR OF SIGMA-E PROTEASE RSEP"/>
    <property type="match status" value="1"/>
</dbReference>
<evidence type="ECO:0000313" key="5">
    <source>
        <dbReference type="Proteomes" id="UP000319342"/>
    </source>
</evidence>
<dbReference type="InterPro" id="IPR004387">
    <property type="entry name" value="Pept_M50_Zn"/>
</dbReference>
<reference evidence="4 5" key="1">
    <citation type="submission" date="2019-02" db="EMBL/GenBank/DDBJ databases">
        <title>Deep-cultivation of Planctomycetes and their phenomic and genomic characterization uncovers novel biology.</title>
        <authorList>
            <person name="Wiegand S."/>
            <person name="Jogler M."/>
            <person name="Boedeker C."/>
            <person name="Pinto D."/>
            <person name="Vollmers J."/>
            <person name="Rivas-Marin E."/>
            <person name="Kohn T."/>
            <person name="Peeters S.H."/>
            <person name="Heuer A."/>
            <person name="Rast P."/>
            <person name="Oberbeckmann S."/>
            <person name="Bunk B."/>
            <person name="Jeske O."/>
            <person name="Meyerdierks A."/>
            <person name="Storesund J.E."/>
            <person name="Kallscheuer N."/>
            <person name="Luecker S."/>
            <person name="Lage O.M."/>
            <person name="Pohl T."/>
            <person name="Merkel B.J."/>
            <person name="Hornburger P."/>
            <person name="Mueller R.-W."/>
            <person name="Bruemmer F."/>
            <person name="Labrenz M."/>
            <person name="Spormann A.M."/>
            <person name="Op den Camp H."/>
            <person name="Overmann J."/>
            <person name="Amann R."/>
            <person name="Jetten M.S.M."/>
            <person name="Mascher T."/>
            <person name="Medema M.H."/>
            <person name="Devos D.P."/>
            <person name="Kaster A.-K."/>
            <person name="Ovreas L."/>
            <person name="Rohde M."/>
            <person name="Galperin M.Y."/>
            <person name="Jogler C."/>
        </authorList>
    </citation>
    <scope>NUCLEOTIDE SEQUENCE [LARGE SCALE GENOMIC DNA]</scope>
    <source>
        <strain evidence="4 5">Pla163</strain>
    </source>
</reference>
<keyword evidence="4" id="KW-0378">Hydrolase</keyword>
<gene>
    <name evidence="4" type="primary">degQ</name>
    <name evidence="4" type="ORF">Pla163_31360</name>
</gene>
<dbReference type="InterPro" id="IPR041489">
    <property type="entry name" value="PDZ_6"/>
</dbReference>
<dbReference type="PROSITE" id="PS50106">
    <property type="entry name" value="PDZ"/>
    <property type="match status" value="2"/>
</dbReference>
<evidence type="ECO:0000256" key="2">
    <source>
        <dbReference type="SAM" id="SignalP"/>
    </source>
</evidence>
<accession>A0A518D3F2</accession>
<dbReference type="InterPro" id="IPR001478">
    <property type="entry name" value="PDZ"/>
</dbReference>
<feature type="signal peptide" evidence="2">
    <location>
        <begin position="1"/>
        <end position="22"/>
    </location>
</feature>
<keyword evidence="2" id="KW-0732">Signal</keyword>
<dbReference type="GO" id="GO:0016020">
    <property type="term" value="C:membrane"/>
    <property type="evidence" value="ECO:0007669"/>
    <property type="project" value="InterPro"/>
</dbReference>
<feature type="domain" description="PDZ" evidence="3">
    <location>
        <begin position="218"/>
        <end position="255"/>
    </location>
</feature>
<dbReference type="AlphaFoldDB" id="A0A518D3F2"/>
<dbReference type="InterPro" id="IPR036034">
    <property type="entry name" value="PDZ_sf"/>
</dbReference>
<dbReference type="Pfam" id="PF17820">
    <property type="entry name" value="PDZ_6"/>
    <property type="match status" value="2"/>
</dbReference>
<name>A0A518D3F2_9BACT</name>
<evidence type="ECO:0000259" key="3">
    <source>
        <dbReference type="PROSITE" id="PS50106"/>
    </source>
</evidence>
<dbReference type="EMBL" id="CP036290">
    <property type="protein sequence ID" value="QDU85989.1"/>
    <property type="molecule type" value="Genomic_DNA"/>
</dbReference>
<dbReference type="GO" id="GO:0004222">
    <property type="term" value="F:metalloendopeptidase activity"/>
    <property type="evidence" value="ECO:0007669"/>
    <property type="project" value="InterPro"/>
</dbReference>
<dbReference type="Proteomes" id="UP000319342">
    <property type="component" value="Chromosome"/>
</dbReference>
<feature type="chain" id="PRO_5021884365" evidence="2">
    <location>
        <begin position="23"/>
        <end position="393"/>
    </location>
</feature>
<organism evidence="4 5">
    <name type="scientific">Rohdeia mirabilis</name>
    <dbReference type="NCBI Taxonomy" id="2528008"/>
    <lineage>
        <taxon>Bacteria</taxon>
        <taxon>Pseudomonadati</taxon>
        <taxon>Planctomycetota</taxon>
        <taxon>Planctomycetia</taxon>
        <taxon>Planctomycetia incertae sedis</taxon>
        <taxon>Rohdeia</taxon>
    </lineage>
</organism>
<sequence precursor="true">MRTSLQRILAPLLLLLPLASCVGVSSRQFSSSFEDTVVAKRTIDGNEVTWRISSSVGDNPTLERSELRTTPTAYLGIRALDMDQGLALSSGLAPYRGVWVEHVEPGSAAARAGLRLGDVITSLGDVELTSAAQFKNAMRTEFEPDQAITARFQRFVEEKTYEPLEATVTLGSVESDAVTAETTSLRGSTLVHQLTGMQLGEFPADAASECFDSDSPTVLIAHVSPGGPAYRAGLRAGDRIVELDGAPVTRLDQVSGSVLARAREKGFEVASTSETFDPAPRTVEGPLTVEVAGRNGPYSTTFDVRNDLSSLSSVDIPILFECDSTAGYTNWSALDFIFQFGANYRSQYLPSVSRKPARSTFFSMLPFGFFEVEKRPGHARYCVLWFIEWTTNG</sequence>
<comment type="cofactor">
    <cofactor evidence="1">
        <name>Zn(2+)</name>
        <dbReference type="ChEBI" id="CHEBI:29105"/>
    </cofactor>
</comment>
<keyword evidence="5" id="KW-1185">Reference proteome</keyword>
<dbReference type="SMART" id="SM00228">
    <property type="entry name" value="PDZ"/>
    <property type="match status" value="2"/>
</dbReference>
<proteinExistence type="predicted"/>
<feature type="domain" description="PDZ" evidence="3">
    <location>
        <begin position="85"/>
        <end position="130"/>
    </location>
</feature>
<dbReference type="Gene3D" id="2.30.42.10">
    <property type="match status" value="2"/>
</dbReference>
<protein>
    <submittedName>
        <fullName evidence="4">Periplasmic pH-dependent serine endoprotease DegQ</fullName>
        <ecNumber evidence="4">3.4.21.107</ecNumber>
    </submittedName>
</protein>
<keyword evidence="4" id="KW-0645">Protease</keyword>
<dbReference type="RefSeq" id="WP_145190392.1">
    <property type="nucleotide sequence ID" value="NZ_CP036290.1"/>
</dbReference>
<evidence type="ECO:0000313" key="4">
    <source>
        <dbReference type="EMBL" id="QDU85989.1"/>
    </source>
</evidence>
<evidence type="ECO:0000256" key="1">
    <source>
        <dbReference type="ARBA" id="ARBA00001947"/>
    </source>
</evidence>
<dbReference type="SUPFAM" id="SSF50156">
    <property type="entry name" value="PDZ domain-like"/>
    <property type="match status" value="2"/>
</dbReference>
<dbReference type="GO" id="GO:0006508">
    <property type="term" value="P:proteolysis"/>
    <property type="evidence" value="ECO:0007669"/>
    <property type="project" value="UniProtKB-KW"/>
</dbReference>